<feature type="binding site" evidence="16">
    <location>
        <position position="246"/>
    </location>
    <ligand>
        <name>Mg(2+)</name>
        <dbReference type="ChEBI" id="CHEBI:18420"/>
    </ligand>
</feature>
<accession>A0A1M5AJX6</accession>
<name>A0A1M5AJX6_9THEO</name>
<dbReference type="Pfam" id="PF00180">
    <property type="entry name" value="Iso_dh"/>
    <property type="match status" value="1"/>
</dbReference>
<dbReference type="InterPro" id="IPR004429">
    <property type="entry name" value="Isopropylmalate_DH"/>
</dbReference>
<feature type="binding site" evidence="16">
    <location>
        <position position="95"/>
    </location>
    <ligand>
        <name>substrate</name>
    </ligand>
</feature>
<proteinExistence type="inferred from homology"/>
<evidence type="ECO:0000256" key="3">
    <source>
        <dbReference type="ARBA" id="ARBA00004496"/>
    </source>
</evidence>
<comment type="subcellular location">
    <subcellularLocation>
        <location evidence="3 16">Cytoplasm</location>
    </subcellularLocation>
</comment>
<dbReference type="AlphaFoldDB" id="A0A1M5AJX6"/>
<gene>
    <name evidence="16" type="primary">leuB</name>
    <name evidence="19" type="ORF">SAMN02746089_01661</name>
</gene>
<evidence type="ECO:0000256" key="16">
    <source>
        <dbReference type="HAMAP-Rule" id="MF_01033"/>
    </source>
</evidence>
<evidence type="ECO:0000259" key="18">
    <source>
        <dbReference type="SMART" id="SM01329"/>
    </source>
</evidence>
<dbReference type="EMBL" id="FQVH01000017">
    <property type="protein sequence ID" value="SHF30212.1"/>
    <property type="molecule type" value="Genomic_DNA"/>
</dbReference>
<feature type="binding site" evidence="16">
    <location>
        <position position="250"/>
    </location>
    <ligand>
        <name>Mg(2+)</name>
        <dbReference type="ChEBI" id="CHEBI:18420"/>
    </ligand>
</feature>
<dbReference type="UniPathway" id="UPA00048">
    <property type="reaction ID" value="UER00072"/>
</dbReference>
<keyword evidence="12 16" id="KW-0560">Oxidoreductase</keyword>
<evidence type="ECO:0000256" key="7">
    <source>
        <dbReference type="ARBA" id="ARBA00022430"/>
    </source>
</evidence>
<evidence type="ECO:0000256" key="5">
    <source>
        <dbReference type="ARBA" id="ARBA00008319"/>
    </source>
</evidence>
<dbReference type="HAMAP" id="MF_01033">
    <property type="entry name" value="LeuB_type1"/>
    <property type="match status" value="1"/>
</dbReference>
<dbReference type="GO" id="GO:0005829">
    <property type="term" value="C:cytosol"/>
    <property type="evidence" value="ECO:0007669"/>
    <property type="project" value="TreeGrafter"/>
</dbReference>
<dbReference type="SMART" id="SM01329">
    <property type="entry name" value="Iso_dh"/>
    <property type="match status" value="1"/>
</dbReference>
<evidence type="ECO:0000256" key="4">
    <source>
        <dbReference type="ARBA" id="ARBA00004762"/>
    </source>
</evidence>
<dbReference type="SUPFAM" id="SSF53659">
    <property type="entry name" value="Isocitrate/Isopropylmalate dehydrogenase-like"/>
    <property type="match status" value="1"/>
</dbReference>
<dbReference type="RefSeq" id="WP_073343866.1">
    <property type="nucleotide sequence ID" value="NZ_FQVH01000017.1"/>
</dbReference>
<dbReference type="Gene3D" id="3.40.718.10">
    <property type="entry name" value="Isopropylmalate Dehydrogenase"/>
    <property type="match status" value="1"/>
</dbReference>
<dbReference type="NCBIfam" id="TIGR00169">
    <property type="entry name" value="leuB"/>
    <property type="match status" value="1"/>
</dbReference>
<feature type="site" description="Important for catalysis" evidence="16">
    <location>
        <position position="190"/>
    </location>
</feature>
<keyword evidence="11 16" id="KW-0460">Magnesium</keyword>
<keyword evidence="16" id="KW-0464">Manganese</keyword>
<sequence length="357" mass="39077">MYKIAVLPGDGIGPEVVNEALKVLNAIERKYGVDFETAIYPFGGIAIDKTGDPYPAETQEACLKSDAVLLGAVGGPKWDALPGSKRPEAGLLALRKSLNVYANLRPAILYEPLKNASPLKAEIVGDGLDVLVVRELTGGIYFGTRGREKTDTGYKAYDTEIYSTEEIKRIAKVAFDAAMKRKKKVTSVDKANILESSRLWRETVEEVAKDYPEVTLEHMYVDNASMQLIKNPRQFDVIVTSNMFGDILSDEASMLTGSIGMLPSASLRDDRVGLYEPVHGSAPDIAGTKKANPLATILSVAMMLRYSFDMEDAARDIEDAVLSVLKKGYRTQDIMQDGMILVNTVEMGDLVVEEIRG</sequence>
<dbReference type="GO" id="GO:0009098">
    <property type="term" value="P:L-leucine biosynthetic process"/>
    <property type="evidence" value="ECO:0007669"/>
    <property type="project" value="UniProtKB-UniRule"/>
</dbReference>
<keyword evidence="7 16" id="KW-0432">Leucine biosynthesis</keyword>
<reference evidence="19 20" key="1">
    <citation type="submission" date="2016-11" db="EMBL/GenBank/DDBJ databases">
        <authorList>
            <person name="Jaros S."/>
            <person name="Januszkiewicz K."/>
            <person name="Wedrychowicz H."/>
        </authorList>
    </citation>
    <scope>NUCLEOTIDE SEQUENCE [LARGE SCALE GENOMIC DNA]</scope>
    <source>
        <strain evidence="19 20">DSM 17918</strain>
    </source>
</reference>
<comment type="similarity">
    <text evidence="5 16">Belongs to the isocitrate and isopropylmalate dehydrogenases family. LeuB type 1 subfamily.</text>
</comment>
<evidence type="ECO:0000256" key="14">
    <source>
        <dbReference type="ARBA" id="ARBA00023304"/>
    </source>
</evidence>
<evidence type="ECO:0000256" key="1">
    <source>
        <dbReference type="ARBA" id="ARBA00000624"/>
    </source>
</evidence>
<evidence type="ECO:0000313" key="19">
    <source>
        <dbReference type="EMBL" id="SHF30212.1"/>
    </source>
</evidence>
<evidence type="ECO:0000256" key="9">
    <source>
        <dbReference type="ARBA" id="ARBA00022605"/>
    </source>
</evidence>
<feature type="binding site" evidence="16">
    <location>
        <position position="105"/>
    </location>
    <ligand>
        <name>substrate</name>
    </ligand>
</feature>
<evidence type="ECO:0000256" key="2">
    <source>
        <dbReference type="ARBA" id="ARBA00001936"/>
    </source>
</evidence>
<dbReference type="OrthoDB" id="9806254at2"/>
<evidence type="ECO:0000256" key="6">
    <source>
        <dbReference type="ARBA" id="ARBA00011738"/>
    </source>
</evidence>
<evidence type="ECO:0000256" key="10">
    <source>
        <dbReference type="ARBA" id="ARBA00022723"/>
    </source>
</evidence>
<organism evidence="19 20">
    <name type="scientific">Caldanaerobius fijiensis DSM 17918</name>
    <dbReference type="NCBI Taxonomy" id="1121256"/>
    <lineage>
        <taxon>Bacteria</taxon>
        <taxon>Bacillati</taxon>
        <taxon>Bacillota</taxon>
        <taxon>Clostridia</taxon>
        <taxon>Thermoanaerobacterales</taxon>
        <taxon>Thermoanaerobacteraceae</taxon>
        <taxon>Caldanaerobius</taxon>
    </lineage>
</organism>
<dbReference type="FunFam" id="3.40.718.10:FF:000028">
    <property type="entry name" value="3-isopropylmalate dehydrogenase"/>
    <property type="match status" value="1"/>
</dbReference>
<feature type="site" description="Important for catalysis" evidence="16">
    <location>
        <position position="141"/>
    </location>
</feature>
<keyword evidence="13 16" id="KW-0520">NAD</keyword>
<comment type="cofactor">
    <cofactor evidence="2">
        <name>Mn(2+)</name>
        <dbReference type="ChEBI" id="CHEBI:29035"/>
    </cofactor>
</comment>
<comment type="cofactor">
    <cofactor evidence="16 17">
        <name>Mg(2+)</name>
        <dbReference type="ChEBI" id="CHEBI:18420"/>
    </cofactor>
    <cofactor evidence="16 17">
        <name>Mn(2+)</name>
        <dbReference type="ChEBI" id="CHEBI:29035"/>
    </cofactor>
    <text evidence="16 17">Binds 1 Mg(2+) or Mn(2+) ion per subunit.</text>
</comment>
<feature type="binding site" evidence="16">
    <location>
        <position position="222"/>
    </location>
    <ligand>
        <name>substrate</name>
    </ligand>
</feature>
<feature type="binding site" evidence="16">
    <location>
        <begin position="280"/>
        <end position="292"/>
    </location>
    <ligand>
        <name>NAD(+)</name>
        <dbReference type="ChEBI" id="CHEBI:57540"/>
    </ligand>
</feature>
<feature type="domain" description="Isopropylmalate dehydrogenase-like" evidence="18">
    <location>
        <begin position="3"/>
        <end position="351"/>
    </location>
</feature>
<keyword evidence="14 16" id="KW-0100">Branched-chain amino acid biosynthesis</keyword>
<dbReference type="InterPro" id="IPR024084">
    <property type="entry name" value="IsoPropMal-DH-like_dom"/>
</dbReference>
<protein>
    <recommendedName>
        <fullName evidence="16">3-isopropylmalate dehydrogenase</fullName>
        <ecNumber evidence="16">1.1.1.85</ecNumber>
    </recommendedName>
    <alternativeName>
        <fullName evidence="16">3-IPM-DH</fullName>
    </alternativeName>
    <alternativeName>
        <fullName evidence="16">Beta-IPM dehydrogenase</fullName>
        <shortName evidence="16">IMDH</shortName>
    </alternativeName>
</protein>
<comment type="subunit">
    <text evidence="6 16 17">Homodimer.</text>
</comment>
<evidence type="ECO:0000256" key="11">
    <source>
        <dbReference type="ARBA" id="ARBA00022842"/>
    </source>
</evidence>
<dbReference type="GO" id="GO:0000287">
    <property type="term" value="F:magnesium ion binding"/>
    <property type="evidence" value="ECO:0007669"/>
    <property type="project" value="InterPro"/>
</dbReference>
<dbReference type="PROSITE" id="PS00470">
    <property type="entry name" value="IDH_IMDH"/>
    <property type="match status" value="1"/>
</dbReference>
<keyword evidence="9 16" id="KW-0028">Amino-acid biosynthesis</keyword>
<evidence type="ECO:0000256" key="8">
    <source>
        <dbReference type="ARBA" id="ARBA00022490"/>
    </source>
</evidence>
<feature type="binding site" evidence="16">
    <location>
        <begin position="75"/>
        <end position="88"/>
    </location>
    <ligand>
        <name>NAD(+)</name>
        <dbReference type="ChEBI" id="CHEBI:57540"/>
    </ligand>
</feature>
<evidence type="ECO:0000256" key="13">
    <source>
        <dbReference type="ARBA" id="ARBA00023027"/>
    </source>
</evidence>
<dbReference type="GO" id="GO:0003862">
    <property type="term" value="F:3-isopropylmalate dehydrogenase activity"/>
    <property type="evidence" value="ECO:0007669"/>
    <property type="project" value="UniProtKB-UniRule"/>
</dbReference>
<dbReference type="InterPro" id="IPR019818">
    <property type="entry name" value="IsoCit/isopropylmalate_DH_CS"/>
</dbReference>
<feature type="binding site" evidence="16">
    <location>
        <position position="134"/>
    </location>
    <ligand>
        <name>substrate</name>
    </ligand>
</feature>
<keyword evidence="10 16" id="KW-0479">Metal-binding</keyword>
<dbReference type="EC" id="1.1.1.85" evidence="16"/>
<dbReference type="PANTHER" id="PTHR42979">
    <property type="entry name" value="3-ISOPROPYLMALATE DEHYDROGENASE"/>
    <property type="match status" value="1"/>
</dbReference>
<evidence type="ECO:0000256" key="12">
    <source>
        <dbReference type="ARBA" id="ARBA00023002"/>
    </source>
</evidence>
<evidence type="ECO:0000313" key="20">
    <source>
        <dbReference type="Proteomes" id="UP000184088"/>
    </source>
</evidence>
<comment type="pathway">
    <text evidence="4 16 17">Amino-acid biosynthesis; L-leucine biosynthesis; L-leucine from 3-methyl-2-oxobutanoate: step 3/4.</text>
</comment>
<evidence type="ECO:0000256" key="15">
    <source>
        <dbReference type="ARBA" id="ARBA00023577"/>
    </source>
</evidence>
<evidence type="ECO:0000256" key="17">
    <source>
        <dbReference type="RuleBase" id="RU004445"/>
    </source>
</evidence>
<keyword evidence="8 16" id="KW-0963">Cytoplasm</keyword>
<dbReference type="GO" id="GO:0051287">
    <property type="term" value="F:NAD binding"/>
    <property type="evidence" value="ECO:0007669"/>
    <property type="project" value="InterPro"/>
</dbReference>
<dbReference type="Proteomes" id="UP000184088">
    <property type="component" value="Unassembled WGS sequence"/>
</dbReference>
<comment type="catalytic activity">
    <reaction evidence="1 16 17">
        <text>(2R,3S)-3-isopropylmalate + NAD(+) = 4-methyl-2-oxopentanoate + CO2 + NADH</text>
        <dbReference type="Rhea" id="RHEA:32271"/>
        <dbReference type="ChEBI" id="CHEBI:16526"/>
        <dbReference type="ChEBI" id="CHEBI:17865"/>
        <dbReference type="ChEBI" id="CHEBI:35121"/>
        <dbReference type="ChEBI" id="CHEBI:57540"/>
        <dbReference type="ChEBI" id="CHEBI:57945"/>
        <dbReference type="EC" id="1.1.1.85"/>
    </reaction>
</comment>
<comment type="function">
    <text evidence="15 16 17">Catalyzes the oxidation of 3-carboxy-2-hydroxy-4-methylpentanoate (3-isopropylmalate) to 3-carboxy-4-methyl-2-oxopentanoate. The product decarboxylates to 4-methyl-2 oxopentanoate.</text>
</comment>
<keyword evidence="20" id="KW-1185">Reference proteome</keyword>
<dbReference type="PANTHER" id="PTHR42979:SF1">
    <property type="entry name" value="3-ISOPROPYLMALATE DEHYDROGENASE"/>
    <property type="match status" value="1"/>
</dbReference>
<dbReference type="STRING" id="1121256.SAMN02746089_01661"/>
<feature type="binding site" evidence="16">
    <location>
        <position position="222"/>
    </location>
    <ligand>
        <name>Mg(2+)</name>
        <dbReference type="ChEBI" id="CHEBI:18420"/>
    </ligand>
</feature>